<name>A0ABS2V2F6_9ACTN</name>
<comment type="caution">
    <text evidence="1">The sequence shown here is derived from an EMBL/GenBank/DDBJ whole genome shotgun (WGS) entry which is preliminary data.</text>
</comment>
<dbReference type="EMBL" id="JAFEJA010000002">
    <property type="protein sequence ID" value="MBM9624022.1"/>
    <property type="molecule type" value="Genomic_DNA"/>
</dbReference>
<protein>
    <submittedName>
        <fullName evidence="1">Uncharacterized protein</fullName>
    </submittedName>
</protein>
<sequence length="103" mass="11142">MSLYEWNGAAEHPGVRPRTCGQVHRRQARGEDVLDGNAVIQLVGDQVDELGALQLAAQLLEHLLVQGRLDGCVVLLHPAADRHPVRLSVRLGVASEALIATRP</sequence>
<accession>A0ABS2V2F6</accession>
<evidence type="ECO:0000313" key="1">
    <source>
        <dbReference type="EMBL" id="MBM9624022.1"/>
    </source>
</evidence>
<keyword evidence="2" id="KW-1185">Reference proteome</keyword>
<reference evidence="1 2" key="1">
    <citation type="journal article" date="2016" name="Arch. Microbiol.">
        <title>Streptomyces zhihengii sp. nov., isolated from rhizospheric soil of Psammosilene tunicoides.</title>
        <authorList>
            <person name="Huang M.J."/>
            <person name="Fei J.J."/>
            <person name="Salam N."/>
            <person name="Kim C.J."/>
            <person name="Hozzein W.N."/>
            <person name="Xiao M."/>
            <person name="Huang H.Q."/>
            <person name="Li W.J."/>
        </authorList>
    </citation>
    <scope>NUCLEOTIDE SEQUENCE [LARGE SCALE GENOMIC DNA]</scope>
    <source>
        <strain evidence="1 2">YIM T102</strain>
    </source>
</reference>
<evidence type="ECO:0000313" key="2">
    <source>
        <dbReference type="Proteomes" id="UP000664109"/>
    </source>
</evidence>
<proteinExistence type="predicted"/>
<organism evidence="1 2">
    <name type="scientific">Streptomyces zhihengii</name>
    <dbReference type="NCBI Taxonomy" id="1818004"/>
    <lineage>
        <taxon>Bacteria</taxon>
        <taxon>Bacillati</taxon>
        <taxon>Actinomycetota</taxon>
        <taxon>Actinomycetes</taxon>
        <taxon>Kitasatosporales</taxon>
        <taxon>Streptomycetaceae</taxon>
        <taxon>Streptomyces</taxon>
    </lineage>
</organism>
<gene>
    <name evidence="1" type="ORF">JE024_36190</name>
</gene>
<dbReference type="Proteomes" id="UP000664109">
    <property type="component" value="Unassembled WGS sequence"/>
</dbReference>